<dbReference type="Proteomes" id="UP000550508">
    <property type="component" value="Unassembled WGS sequence"/>
</dbReference>
<keyword evidence="1" id="KW-1133">Transmembrane helix</keyword>
<dbReference type="Gene3D" id="1.20.120.1630">
    <property type="match status" value="1"/>
</dbReference>
<accession>A0A849VWC9</accession>
<protein>
    <submittedName>
        <fullName evidence="2">DUF1295 domain-containing protein</fullName>
    </submittedName>
</protein>
<comment type="caution">
    <text evidence="2">The sequence shown here is derived from an EMBL/GenBank/DDBJ whole genome shotgun (WGS) entry which is preliminary data.</text>
</comment>
<feature type="transmembrane region" description="Helical" evidence="1">
    <location>
        <begin position="108"/>
        <end position="130"/>
    </location>
</feature>
<dbReference type="PANTHER" id="PTHR32251:SF17">
    <property type="entry name" value="STEROID 5-ALPHA REDUCTASE C-TERMINAL DOMAIN-CONTAINING PROTEIN"/>
    <property type="match status" value="1"/>
</dbReference>
<dbReference type="RefSeq" id="WP_113281379.1">
    <property type="nucleotide sequence ID" value="NZ_CP088293.1"/>
</dbReference>
<reference evidence="2 3" key="1">
    <citation type="submission" date="2020-05" db="EMBL/GenBank/DDBJ databases">
        <authorList>
            <person name="Kim M.K."/>
        </authorList>
    </citation>
    <scope>NUCLEOTIDE SEQUENCE [LARGE SCALE GENOMIC DNA]</scope>
    <source>
        <strain evidence="2 3">BT25</strain>
    </source>
</reference>
<evidence type="ECO:0000313" key="2">
    <source>
        <dbReference type="EMBL" id="NTS33124.1"/>
    </source>
</evidence>
<evidence type="ECO:0000313" key="3">
    <source>
        <dbReference type="Proteomes" id="UP000550508"/>
    </source>
</evidence>
<sequence length="264" mass="29394">MSAVAILIIATIAFSAVMAVAWLVQRVTGNDGWADAFWSFGVGTIAALAVSASSDIVSADRKYLVIALVLIWSLRLGGHILVRTLKNGDDPRYVRLRHEWGPNAASRMFFFLQSQAFAGAMLVICVYVAASRPDAELEFPDYLGALIMLVALLGEAIADWQLRKFGSDPANYGKVCDAGLWAWSRHPNYFFEWLGWTSYVFIGADFDGDYAHGWLTLVAPVLMYVLLRHVSGVPPLEQHMLATRGSAFRDYQRRTSIFFPRPPR</sequence>
<dbReference type="PANTHER" id="PTHR32251">
    <property type="entry name" value="3-OXO-5-ALPHA-STEROID 4-DEHYDROGENASE"/>
    <property type="match status" value="1"/>
</dbReference>
<dbReference type="Pfam" id="PF06966">
    <property type="entry name" value="DUF1295"/>
    <property type="match status" value="1"/>
</dbReference>
<feature type="transmembrane region" description="Helical" evidence="1">
    <location>
        <begin position="142"/>
        <end position="162"/>
    </location>
</feature>
<feature type="transmembrane region" description="Helical" evidence="1">
    <location>
        <begin position="36"/>
        <end position="56"/>
    </location>
</feature>
<dbReference type="EMBL" id="JABUMX010000004">
    <property type="protein sequence ID" value="NTS33124.1"/>
    <property type="molecule type" value="Genomic_DNA"/>
</dbReference>
<keyword evidence="1" id="KW-0472">Membrane</keyword>
<organism evidence="2 3">
    <name type="scientific">Phyllobacterium pellucidum</name>
    <dbReference type="NCBI Taxonomy" id="2740464"/>
    <lineage>
        <taxon>Bacteria</taxon>
        <taxon>Pseudomonadati</taxon>
        <taxon>Pseudomonadota</taxon>
        <taxon>Alphaproteobacteria</taxon>
        <taxon>Hyphomicrobiales</taxon>
        <taxon>Phyllobacteriaceae</taxon>
        <taxon>Phyllobacterium</taxon>
    </lineage>
</organism>
<dbReference type="InterPro" id="IPR010721">
    <property type="entry name" value="UstE-like"/>
</dbReference>
<dbReference type="GO" id="GO:0016020">
    <property type="term" value="C:membrane"/>
    <property type="evidence" value="ECO:0007669"/>
    <property type="project" value="TreeGrafter"/>
</dbReference>
<gene>
    <name evidence="2" type="ORF">HQ945_17830</name>
</gene>
<proteinExistence type="predicted"/>
<feature type="transmembrane region" description="Helical" evidence="1">
    <location>
        <begin position="63"/>
        <end position="82"/>
    </location>
</feature>
<keyword evidence="1" id="KW-0812">Transmembrane</keyword>
<name>A0A849VWC9_9HYPH</name>
<keyword evidence="3" id="KW-1185">Reference proteome</keyword>
<evidence type="ECO:0000256" key="1">
    <source>
        <dbReference type="SAM" id="Phobius"/>
    </source>
</evidence>
<feature type="transmembrane region" description="Helical" evidence="1">
    <location>
        <begin position="210"/>
        <end position="227"/>
    </location>
</feature>
<dbReference type="AlphaFoldDB" id="A0A849VWC9"/>